<name>A0A0K2GAB3_NITMO</name>
<evidence type="ECO:0000256" key="1">
    <source>
        <dbReference type="SAM" id="MobiDB-lite"/>
    </source>
</evidence>
<protein>
    <submittedName>
        <fullName evidence="2">Uncharacterized protein</fullName>
    </submittedName>
</protein>
<feature type="region of interest" description="Disordered" evidence="1">
    <location>
        <begin position="266"/>
        <end position="287"/>
    </location>
</feature>
<reference evidence="2 3" key="1">
    <citation type="journal article" date="2015" name="Proc. Natl. Acad. Sci. U.S.A.">
        <title>Expanded metabolic versatility of ubiquitous nitrite-oxidizing bacteria from the genus Nitrospira.</title>
        <authorList>
            <person name="Koch H."/>
            <person name="Lucker S."/>
            <person name="Albertsen M."/>
            <person name="Kitzinger K."/>
            <person name="Herbold C."/>
            <person name="Spieck E."/>
            <person name="Nielsen P.H."/>
            <person name="Wagner M."/>
            <person name="Daims H."/>
        </authorList>
    </citation>
    <scope>NUCLEOTIDE SEQUENCE [LARGE SCALE GENOMIC DNA]</scope>
    <source>
        <strain evidence="2 3">NSP M-1</strain>
    </source>
</reference>
<dbReference type="PATRIC" id="fig|42253.5.peg.1428"/>
<dbReference type="EMBL" id="CP011801">
    <property type="protein sequence ID" value="ALA57885.1"/>
    <property type="molecule type" value="Genomic_DNA"/>
</dbReference>
<dbReference type="Proteomes" id="UP000069205">
    <property type="component" value="Chromosome"/>
</dbReference>
<keyword evidence="3" id="KW-1185">Reference proteome</keyword>
<organism evidence="2 3">
    <name type="scientific">Nitrospira moscoviensis</name>
    <dbReference type="NCBI Taxonomy" id="42253"/>
    <lineage>
        <taxon>Bacteria</taxon>
        <taxon>Pseudomonadati</taxon>
        <taxon>Nitrospirota</taxon>
        <taxon>Nitrospiria</taxon>
        <taxon>Nitrospirales</taxon>
        <taxon>Nitrospiraceae</taxon>
        <taxon>Nitrospira</taxon>
    </lineage>
</organism>
<dbReference type="STRING" id="42253.NITMOv2_1458"/>
<evidence type="ECO:0000313" key="3">
    <source>
        <dbReference type="Proteomes" id="UP000069205"/>
    </source>
</evidence>
<sequence length="287" mass="30434">MSVFSHSARFLPLVGLLLCAGESLSAEKNTGTLLVKDGLGVPHQSVTIEAKLVGKGLFARSGMGGEPLELVIDGRVVGTAMTGGDGKARLAYVPKKQGIVPITVRVGNSPRVAPAAGEANLAVWERRSPIIVVEQAALIEQPSVPAPLPGIGLSGDIGPKPLPDAAEELAKLTQFYYRVIYAVPAAGGMDGFEAGEDARAWLKQHRFPDGYVLALPPGEQAMGEKIDELHAAGWTTVKIGIGRTKAFAEAFLQRRLEAVIVPEPKKGDAPRKAKVAKDWKEVRKKLS</sequence>
<dbReference type="KEGG" id="nmv:NITMOv2_1458"/>
<accession>A0A0K2GAB3</accession>
<evidence type="ECO:0000313" key="2">
    <source>
        <dbReference type="EMBL" id="ALA57885.1"/>
    </source>
</evidence>
<dbReference type="AlphaFoldDB" id="A0A0K2GAB3"/>
<proteinExistence type="predicted"/>
<dbReference type="OrthoDB" id="9778486at2"/>
<dbReference type="RefSeq" id="WP_053379128.1">
    <property type="nucleotide sequence ID" value="NZ_CP011801.1"/>
</dbReference>
<feature type="compositionally biased region" description="Basic and acidic residues" evidence="1">
    <location>
        <begin position="266"/>
        <end position="281"/>
    </location>
</feature>
<gene>
    <name evidence="2" type="ORF">NITMOv2_1458</name>
</gene>